<sequence length="120" mass="14019">MELLAQQQNRKKVSPKAYARMRARDGLGTGVQRGRAGEEDRRDHVWKKEDSVALLLRLNQTDTPLWMDRRMRRRRRGETGGQSKCKPGCVGKFSRSVDLPPCLPTTRYPKHHQLHQLFFH</sequence>
<comment type="caution">
    <text evidence="2">The sequence shown here is derived from an EMBL/GenBank/DDBJ whole genome shotgun (WGS) entry which is preliminary data.</text>
</comment>
<name>A0A9N7VKN2_PLEPL</name>
<evidence type="ECO:0000256" key="1">
    <source>
        <dbReference type="SAM" id="MobiDB-lite"/>
    </source>
</evidence>
<accession>A0A9N7VKN2</accession>
<reference evidence="2" key="1">
    <citation type="submission" date="2020-03" db="EMBL/GenBank/DDBJ databases">
        <authorList>
            <person name="Weist P."/>
        </authorList>
    </citation>
    <scope>NUCLEOTIDE SEQUENCE</scope>
</reference>
<keyword evidence="3" id="KW-1185">Reference proteome</keyword>
<dbReference type="EMBL" id="CADEAL010004220">
    <property type="protein sequence ID" value="CAB1454642.1"/>
    <property type="molecule type" value="Genomic_DNA"/>
</dbReference>
<feature type="region of interest" description="Disordered" evidence="1">
    <location>
        <begin position="1"/>
        <end position="43"/>
    </location>
</feature>
<dbReference type="Proteomes" id="UP001153269">
    <property type="component" value="Unassembled WGS sequence"/>
</dbReference>
<organism evidence="2 3">
    <name type="scientific">Pleuronectes platessa</name>
    <name type="common">European plaice</name>
    <dbReference type="NCBI Taxonomy" id="8262"/>
    <lineage>
        <taxon>Eukaryota</taxon>
        <taxon>Metazoa</taxon>
        <taxon>Chordata</taxon>
        <taxon>Craniata</taxon>
        <taxon>Vertebrata</taxon>
        <taxon>Euteleostomi</taxon>
        <taxon>Actinopterygii</taxon>
        <taxon>Neopterygii</taxon>
        <taxon>Teleostei</taxon>
        <taxon>Neoteleostei</taxon>
        <taxon>Acanthomorphata</taxon>
        <taxon>Carangaria</taxon>
        <taxon>Pleuronectiformes</taxon>
        <taxon>Pleuronectoidei</taxon>
        <taxon>Pleuronectidae</taxon>
        <taxon>Pleuronectes</taxon>
    </lineage>
</organism>
<dbReference type="AlphaFoldDB" id="A0A9N7VKN2"/>
<protein>
    <submittedName>
        <fullName evidence="2">Uncharacterized protein</fullName>
    </submittedName>
</protein>
<evidence type="ECO:0000313" key="2">
    <source>
        <dbReference type="EMBL" id="CAB1454642.1"/>
    </source>
</evidence>
<evidence type="ECO:0000313" key="3">
    <source>
        <dbReference type="Proteomes" id="UP001153269"/>
    </source>
</evidence>
<gene>
    <name evidence="2" type="ORF">PLEPLA_LOCUS42408</name>
</gene>
<proteinExistence type="predicted"/>